<evidence type="ECO:0000313" key="2">
    <source>
        <dbReference type="Proteomes" id="UP000827976"/>
    </source>
</evidence>
<evidence type="ECO:0000313" key="1">
    <source>
        <dbReference type="EMBL" id="KAH7688682.1"/>
    </source>
</evidence>
<gene>
    <name evidence="1" type="ORF">IHE45_03G047300</name>
</gene>
<organism evidence="1 2">
    <name type="scientific">Dioscorea alata</name>
    <name type="common">Purple yam</name>
    <dbReference type="NCBI Taxonomy" id="55571"/>
    <lineage>
        <taxon>Eukaryota</taxon>
        <taxon>Viridiplantae</taxon>
        <taxon>Streptophyta</taxon>
        <taxon>Embryophyta</taxon>
        <taxon>Tracheophyta</taxon>
        <taxon>Spermatophyta</taxon>
        <taxon>Magnoliopsida</taxon>
        <taxon>Liliopsida</taxon>
        <taxon>Dioscoreales</taxon>
        <taxon>Dioscoreaceae</taxon>
        <taxon>Dioscorea</taxon>
    </lineage>
</organism>
<name>A0ACB7WKU3_DIOAL</name>
<reference evidence="2" key="1">
    <citation type="journal article" date="2022" name="Nat. Commun.">
        <title>Chromosome evolution and the genetic basis of agronomically important traits in greater yam.</title>
        <authorList>
            <person name="Bredeson J.V."/>
            <person name="Lyons J.B."/>
            <person name="Oniyinde I.O."/>
            <person name="Okereke N.R."/>
            <person name="Kolade O."/>
            <person name="Nnabue I."/>
            <person name="Nwadili C.O."/>
            <person name="Hribova E."/>
            <person name="Parker M."/>
            <person name="Nwogha J."/>
            <person name="Shu S."/>
            <person name="Carlson J."/>
            <person name="Kariba R."/>
            <person name="Muthemba S."/>
            <person name="Knop K."/>
            <person name="Barton G.J."/>
            <person name="Sherwood A.V."/>
            <person name="Lopez-Montes A."/>
            <person name="Asiedu R."/>
            <person name="Jamnadass R."/>
            <person name="Muchugi A."/>
            <person name="Goodstein D."/>
            <person name="Egesi C.N."/>
            <person name="Featherston J."/>
            <person name="Asfaw A."/>
            <person name="Simpson G.G."/>
            <person name="Dolezel J."/>
            <person name="Hendre P.S."/>
            <person name="Van Deynze A."/>
            <person name="Kumar P.L."/>
            <person name="Obidiegwu J.E."/>
            <person name="Bhattacharjee R."/>
            <person name="Rokhsar D.S."/>
        </authorList>
    </citation>
    <scope>NUCLEOTIDE SEQUENCE [LARGE SCALE GENOMIC DNA]</scope>
    <source>
        <strain evidence="2">cv. TDa95/00328</strain>
    </source>
</reference>
<protein>
    <submittedName>
        <fullName evidence="1">Uncharacterized protein</fullName>
    </submittedName>
</protein>
<keyword evidence="2" id="KW-1185">Reference proteome</keyword>
<comment type="caution">
    <text evidence="1">The sequence shown here is derived from an EMBL/GenBank/DDBJ whole genome shotgun (WGS) entry which is preliminary data.</text>
</comment>
<accession>A0ACB7WKU3</accession>
<sequence>MKCFREATHQRTSLSMQLLMRSTALEWFQRRRSYLSSCELENRWRLHLLPRHNSILVVELIRWMNWFRLQLTLPFGVSPWSTLLLGKQSWHLSRALECPKTRSFWYSRNNI</sequence>
<dbReference type="EMBL" id="CM037013">
    <property type="protein sequence ID" value="KAH7688682.1"/>
    <property type="molecule type" value="Genomic_DNA"/>
</dbReference>
<dbReference type="Proteomes" id="UP000827976">
    <property type="component" value="Chromosome 3"/>
</dbReference>
<proteinExistence type="predicted"/>